<protein>
    <submittedName>
        <fullName evidence="2">Uncharacterized protein</fullName>
    </submittedName>
</protein>
<dbReference type="AlphaFoldDB" id="A0AAN9TQG4"/>
<feature type="region of interest" description="Disordered" evidence="1">
    <location>
        <begin position="1"/>
        <end position="34"/>
    </location>
</feature>
<dbReference type="Proteomes" id="UP001367676">
    <property type="component" value="Unassembled WGS sequence"/>
</dbReference>
<name>A0AAN9TQG4_9HEMI</name>
<keyword evidence="3" id="KW-1185">Reference proteome</keyword>
<organism evidence="2 3">
    <name type="scientific">Parthenolecanium corni</name>
    <dbReference type="NCBI Taxonomy" id="536013"/>
    <lineage>
        <taxon>Eukaryota</taxon>
        <taxon>Metazoa</taxon>
        <taxon>Ecdysozoa</taxon>
        <taxon>Arthropoda</taxon>
        <taxon>Hexapoda</taxon>
        <taxon>Insecta</taxon>
        <taxon>Pterygota</taxon>
        <taxon>Neoptera</taxon>
        <taxon>Paraneoptera</taxon>
        <taxon>Hemiptera</taxon>
        <taxon>Sternorrhyncha</taxon>
        <taxon>Coccoidea</taxon>
        <taxon>Coccidae</taxon>
        <taxon>Parthenolecanium</taxon>
    </lineage>
</organism>
<gene>
    <name evidence="2" type="ORF">V9T40_008366</name>
</gene>
<evidence type="ECO:0000256" key="1">
    <source>
        <dbReference type="SAM" id="MobiDB-lite"/>
    </source>
</evidence>
<reference evidence="2 3" key="1">
    <citation type="submission" date="2024-03" db="EMBL/GenBank/DDBJ databases">
        <title>Adaptation during the transition from Ophiocordyceps entomopathogen to insect associate is accompanied by gene loss and intensified selection.</title>
        <authorList>
            <person name="Ward C.M."/>
            <person name="Onetto C.A."/>
            <person name="Borneman A.R."/>
        </authorList>
    </citation>
    <scope>NUCLEOTIDE SEQUENCE [LARGE SCALE GENOMIC DNA]</scope>
    <source>
        <strain evidence="2">AWRI1</strain>
        <tissue evidence="2">Single Adult Female</tissue>
    </source>
</reference>
<evidence type="ECO:0000313" key="3">
    <source>
        <dbReference type="Proteomes" id="UP001367676"/>
    </source>
</evidence>
<evidence type="ECO:0000313" key="2">
    <source>
        <dbReference type="EMBL" id="KAK7600925.1"/>
    </source>
</evidence>
<sequence length="77" mass="8192">MNGVQPAMVAEEETSDGDGAAKKSTQRRISTERKRNAGRLLTGNVFRLELELVLAGGTVAGQLCPSTESTDETLKVT</sequence>
<proteinExistence type="predicted"/>
<accession>A0AAN9TQG4</accession>
<dbReference type="EMBL" id="JBBCAQ010000010">
    <property type="protein sequence ID" value="KAK7600925.1"/>
    <property type="molecule type" value="Genomic_DNA"/>
</dbReference>
<comment type="caution">
    <text evidence="2">The sequence shown here is derived from an EMBL/GenBank/DDBJ whole genome shotgun (WGS) entry which is preliminary data.</text>
</comment>